<dbReference type="OrthoDB" id="3534313at2"/>
<dbReference type="Proteomes" id="UP000567922">
    <property type="component" value="Unassembled WGS sequence"/>
</dbReference>
<comment type="caution">
    <text evidence="1">The sequence shown here is derived from an EMBL/GenBank/DDBJ whole genome shotgun (WGS) entry which is preliminary data.</text>
</comment>
<evidence type="ECO:0000313" key="1">
    <source>
        <dbReference type="EMBL" id="MBB3039226.1"/>
    </source>
</evidence>
<protein>
    <recommendedName>
        <fullName evidence="3">Ferredoxin</fullName>
    </recommendedName>
</protein>
<dbReference type="RefSeq" id="WP_064439449.1">
    <property type="nucleotide sequence ID" value="NZ_BDDI01000004.1"/>
</dbReference>
<proteinExistence type="predicted"/>
<gene>
    <name evidence="1" type="ORF">FHU29_003695</name>
</gene>
<accession>A0A839RSU2</accession>
<keyword evidence="2" id="KW-1185">Reference proteome</keyword>
<dbReference type="EMBL" id="JACHWS010000003">
    <property type="protein sequence ID" value="MBB3039226.1"/>
    <property type="molecule type" value="Genomic_DNA"/>
</dbReference>
<sequence>MTTPLSAPMCPVQCARCGSTVRVRKNSLPHTTVQWTAQAVASCYEFAPHLASGTQCALIRHCGALRDSIEAAVARGDLEVDAMEVSDSA</sequence>
<evidence type="ECO:0000313" key="2">
    <source>
        <dbReference type="Proteomes" id="UP000567922"/>
    </source>
</evidence>
<name>A0A839RSU2_9ACTN</name>
<reference evidence="1 2" key="1">
    <citation type="submission" date="2020-08" db="EMBL/GenBank/DDBJ databases">
        <title>Sequencing the genomes of 1000 actinobacteria strains.</title>
        <authorList>
            <person name="Klenk H.-P."/>
        </authorList>
    </citation>
    <scope>NUCLEOTIDE SEQUENCE [LARGE SCALE GENOMIC DNA]</scope>
    <source>
        <strain evidence="1 2">DSM 45258</strain>
    </source>
</reference>
<organism evidence="1 2">
    <name type="scientific">Hoyosella altamirensis</name>
    <dbReference type="NCBI Taxonomy" id="616997"/>
    <lineage>
        <taxon>Bacteria</taxon>
        <taxon>Bacillati</taxon>
        <taxon>Actinomycetota</taxon>
        <taxon>Actinomycetes</taxon>
        <taxon>Mycobacteriales</taxon>
        <taxon>Hoyosellaceae</taxon>
        <taxon>Hoyosella</taxon>
    </lineage>
</organism>
<dbReference type="AlphaFoldDB" id="A0A839RSU2"/>
<evidence type="ECO:0008006" key="3">
    <source>
        <dbReference type="Google" id="ProtNLM"/>
    </source>
</evidence>